<feature type="transmembrane region" description="Helical" evidence="1">
    <location>
        <begin position="16"/>
        <end position="37"/>
    </location>
</feature>
<evidence type="ECO:0000313" key="3">
    <source>
        <dbReference type="Proteomes" id="UP000821853"/>
    </source>
</evidence>
<accession>A0A9J6G768</accession>
<evidence type="ECO:0000256" key="1">
    <source>
        <dbReference type="SAM" id="Phobius"/>
    </source>
</evidence>
<sequence length="117" mass="12890">MFTTGAEVTITRATRAFFFFFLIVFRLPAQFLSRVFFRRKLARLRAAHTSAPVSGNVAKQNRCACAAMRPNAAAATRDAAGALYGNILRPRDWLPRRLAMPTSLPVPGNGMYGRCGP</sequence>
<gene>
    <name evidence="2" type="ORF">HPB48_006706</name>
</gene>
<evidence type="ECO:0000313" key="2">
    <source>
        <dbReference type="EMBL" id="KAH9370376.1"/>
    </source>
</evidence>
<dbReference type="VEuPathDB" id="VectorBase:HLOH_063686"/>
<dbReference type="EMBL" id="JABSTR010000005">
    <property type="protein sequence ID" value="KAH9370376.1"/>
    <property type="molecule type" value="Genomic_DNA"/>
</dbReference>
<protein>
    <submittedName>
        <fullName evidence="2">Uncharacterized protein</fullName>
    </submittedName>
</protein>
<organism evidence="2 3">
    <name type="scientific">Haemaphysalis longicornis</name>
    <name type="common">Bush tick</name>
    <dbReference type="NCBI Taxonomy" id="44386"/>
    <lineage>
        <taxon>Eukaryota</taxon>
        <taxon>Metazoa</taxon>
        <taxon>Ecdysozoa</taxon>
        <taxon>Arthropoda</taxon>
        <taxon>Chelicerata</taxon>
        <taxon>Arachnida</taxon>
        <taxon>Acari</taxon>
        <taxon>Parasitiformes</taxon>
        <taxon>Ixodida</taxon>
        <taxon>Ixodoidea</taxon>
        <taxon>Ixodidae</taxon>
        <taxon>Haemaphysalinae</taxon>
        <taxon>Haemaphysalis</taxon>
    </lineage>
</organism>
<comment type="caution">
    <text evidence="2">The sequence shown here is derived from an EMBL/GenBank/DDBJ whole genome shotgun (WGS) entry which is preliminary data.</text>
</comment>
<keyword evidence="3" id="KW-1185">Reference proteome</keyword>
<proteinExistence type="predicted"/>
<name>A0A9J6G768_HAELO</name>
<keyword evidence="1" id="KW-1133">Transmembrane helix</keyword>
<keyword evidence="1" id="KW-0812">Transmembrane</keyword>
<dbReference type="Proteomes" id="UP000821853">
    <property type="component" value="Chromosome 3"/>
</dbReference>
<dbReference type="AlphaFoldDB" id="A0A9J6G768"/>
<keyword evidence="1" id="KW-0472">Membrane</keyword>
<reference evidence="2 3" key="1">
    <citation type="journal article" date="2020" name="Cell">
        <title>Large-Scale Comparative Analyses of Tick Genomes Elucidate Their Genetic Diversity and Vector Capacities.</title>
        <authorList>
            <consortium name="Tick Genome and Microbiome Consortium (TIGMIC)"/>
            <person name="Jia N."/>
            <person name="Wang J."/>
            <person name="Shi W."/>
            <person name="Du L."/>
            <person name="Sun Y."/>
            <person name="Zhan W."/>
            <person name="Jiang J.F."/>
            <person name="Wang Q."/>
            <person name="Zhang B."/>
            <person name="Ji P."/>
            <person name="Bell-Sakyi L."/>
            <person name="Cui X.M."/>
            <person name="Yuan T.T."/>
            <person name="Jiang B.G."/>
            <person name="Yang W.F."/>
            <person name="Lam T.T."/>
            <person name="Chang Q.C."/>
            <person name="Ding S.J."/>
            <person name="Wang X.J."/>
            <person name="Zhu J.G."/>
            <person name="Ruan X.D."/>
            <person name="Zhao L."/>
            <person name="Wei J.T."/>
            <person name="Ye R.Z."/>
            <person name="Que T.C."/>
            <person name="Du C.H."/>
            <person name="Zhou Y.H."/>
            <person name="Cheng J.X."/>
            <person name="Dai P.F."/>
            <person name="Guo W.B."/>
            <person name="Han X.H."/>
            <person name="Huang E.J."/>
            <person name="Li L.F."/>
            <person name="Wei W."/>
            <person name="Gao Y.C."/>
            <person name="Liu J.Z."/>
            <person name="Shao H.Z."/>
            <person name="Wang X."/>
            <person name="Wang C.C."/>
            <person name="Yang T.C."/>
            <person name="Huo Q.B."/>
            <person name="Li W."/>
            <person name="Chen H.Y."/>
            <person name="Chen S.E."/>
            <person name="Zhou L.G."/>
            <person name="Ni X.B."/>
            <person name="Tian J.H."/>
            <person name="Sheng Y."/>
            <person name="Liu T."/>
            <person name="Pan Y.S."/>
            <person name="Xia L.Y."/>
            <person name="Li J."/>
            <person name="Zhao F."/>
            <person name="Cao W.C."/>
        </authorList>
    </citation>
    <scope>NUCLEOTIDE SEQUENCE [LARGE SCALE GENOMIC DNA]</scope>
    <source>
        <strain evidence="2">HaeL-2018</strain>
    </source>
</reference>